<organism evidence="2 3">
    <name type="scientific">Ampelomyces quisqualis</name>
    <name type="common">Powdery mildew agent</name>
    <dbReference type="NCBI Taxonomy" id="50730"/>
    <lineage>
        <taxon>Eukaryota</taxon>
        <taxon>Fungi</taxon>
        <taxon>Dikarya</taxon>
        <taxon>Ascomycota</taxon>
        <taxon>Pezizomycotina</taxon>
        <taxon>Dothideomycetes</taxon>
        <taxon>Pleosporomycetidae</taxon>
        <taxon>Pleosporales</taxon>
        <taxon>Pleosporineae</taxon>
        <taxon>Phaeosphaeriaceae</taxon>
        <taxon>Ampelomyces</taxon>
    </lineage>
</organism>
<keyword evidence="3" id="KW-1185">Reference proteome</keyword>
<evidence type="ECO:0000313" key="2">
    <source>
        <dbReference type="EMBL" id="KAF1912407.1"/>
    </source>
</evidence>
<protein>
    <submittedName>
        <fullName evidence="2">Uncharacterized protein</fullName>
    </submittedName>
</protein>
<feature type="compositionally biased region" description="Polar residues" evidence="1">
    <location>
        <begin position="177"/>
        <end position="197"/>
    </location>
</feature>
<evidence type="ECO:0000313" key="3">
    <source>
        <dbReference type="Proteomes" id="UP000800096"/>
    </source>
</evidence>
<reference evidence="2" key="1">
    <citation type="journal article" date="2020" name="Stud. Mycol.">
        <title>101 Dothideomycetes genomes: a test case for predicting lifestyles and emergence of pathogens.</title>
        <authorList>
            <person name="Haridas S."/>
            <person name="Albert R."/>
            <person name="Binder M."/>
            <person name="Bloem J."/>
            <person name="Labutti K."/>
            <person name="Salamov A."/>
            <person name="Andreopoulos B."/>
            <person name="Baker S."/>
            <person name="Barry K."/>
            <person name="Bills G."/>
            <person name="Bluhm B."/>
            <person name="Cannon C."/>
            <person name="Castanera R."/>
            <person name="Culley D."/>
            <person name="Daum C."/>
            <person name="Ezra D."/>
            <person name="Gonzalez J."/>
            <person name="Henrissat B."/>
            <person name="Kuo A."/>
            <person name="Liang C."/>
            <person name="Lipzen A."/>
            <person name="Lutzoni F."/>
            <person name="Magnuson J."/>
            <person name="Mondo S."/>
            <person name="Nolan M."/>
            <person name="Ohm R."/>
            <person name="Pangilinan J."/>
            <person name="Park H.-J."/>
            <person name="Ramirez L."/>
            <person name="Alfaro M."/>
            <person name="Sun H."/>
            <person name="Tritt A."/>
            <person name="Yoshinaga Y."/>
            <person name="Zwiers L.-H."/>
            <person name="Turgeon B."/>
            <person name="Goodwin S."/>
            <person name="Spatafora J."/>
            <person name="Crous P."/>
            <person name="Grigoriev I."/>
        </authorList>
    </citation>
    <scope>NUCLEOTIDE SEQUENCE</scope>
    <source>
        <strain evidence="2">HMLAC05119</strain>
    </source>
</reference>
<feature type="region of interest" description="Disordered" evidence="1">
    <location>
        <begin position="231"/>
        <end position="265"/>
    </location>
</feature>
<name>A0A6A5QDW4_AMPQU</name>
<feature type="compositionally biased region" description="Polar residues" evidence="1">
    <location>
        <begin position="86"/>
        <end position="98"/>
    </location>
</feature>
<dbReference type="AlphaFoldDB" id="A0A6A5QDW4"/>
<dbReference type="EMBL" id="ML979140">
    <property type="protein sequence ID" value="KAF1912407.1"/>
    <property type="molecule type" value="Genomic_DNA"/>
</dbReference>
<feature type="compositionally biased region" description="Basic and acidic residues" evidence="1">
    <location>
        <begin position="114"/>
        <end position="127"/>
    </location>
</feature>
<evidence type="ECO:0000256" key="1">
    <source>
        <dbReference type="SAM" id="MobiDB-lite"/>
    </source>
</evidence>
<dbReference type="OrthoDB" id="5395975at2759"/>
<feature type="region of interest" description="Disordered" evidence="1">
    <location>
        <begin position="174"/>
        <end position="200"/>
    </location>
</feature>
<dbReference type="Proteomes" id="UP000800096">
    <property type="component" value="Unassembled WGS sequence"/>
</dbReference>
<sequence>MIDEILVHTATPATRQNDDLYRSLAEAYLDFEPCNTIRDEPRQELEAPDVLSPAHVQKDLEGPQKDFPIESSIVSTSRESFGSFPSYASSTGQLSGLQSRPVRNESAPTSSRLARLDRIHMHWKEQTTPRSSFAGGNRSSGRASRNVEDADTGFIEDTQMGAQALQSQLLDFEAATSEDSSGDETQVSDTQPATTSMILGPANATRDIVTAKLPSALSGMNTTVTRTISRQPAAASLESDTKPPPFVEQRPSKKQKTANDTSRLPETYNFSRLSIDAFPPAPTISIECPEKLPSQITKLLAAIQAKNPRRFNPAKISSTPESLQLQPDDRGYWSIACSDWPAKTQHDFWTSLCEHVKNGELGWGITLHRDASSPKALGRVRLYCWTEVVEHVWLLLWLCSKGEIVGSNSQWIDAAGITRFQVD</sequence>
<gene>
    <name evidence="2" type="ORF">BDU57DRAFT_363277</name>
</gene>
<accession>A0A6A5QDW4</accession>
<feature type="region of interest" description="Disordered" evidence="1">
    <location>
        <begin position="80"/>
        <end position="147"/>
    </location>
</feature>
<proteinExistence type="predicted"/>